<dbReference type="AlphaFoldDB" id="A0A367IIU0"/>
<organism evidence="1 2">
    <name type="scientific">Rhizopus stolonifer</name>
    <name type="common">Rhizopus nigricans</name>
    <dbReference type="NCBI Taxonomy" id="4846"/>
    <lineage>
        <taxon>Eukaryota</taxon>
        <taxon>Fungi</taxon>
        <taxon>Fungi incertae sedis</taxon>
        <taxon>Mucoromycota</taxon>
        <taxon>Mucoromycotina</taxon>
        <taxon>Mucoromycetes</taxon>
        <taxon>Mucorales</taxon>
        <taxon>Mucorineae</taxon>
        <taxon>Rhizopodaceae</taxon>
        <taxon>Rhizopus</taxon>
    </lineage>
</organism>
<feature type="non-terminal residue" evidence="1">
    <location>
        <position position="1"/>
    </location>
</feature>
<comment type="caution">
    <text evidence="1">The sequence shown here is derived from an EMBL/GenBank/DDBJ whole genome shotgun (WGS) entry which is preliminary data.</text>
</comment>
<protein>
    <submittedName>
        <fullName evidence="1">Uncharacterized protein</fullName>
    </submittedName>
</protein>
<keyword evidence="2" id="KW-1185">Reference proteome</keyword>
<accession>A0A367IIU0</accession>
<dbReference type="OrthoDB" id="2420495at2759"/>
<dbReference type="Proteomes" id="UP000253551">
    <property type="component" value="Unassembled WGS sequence"/>
</dbReference>
<reference evidence="1 2" key="1">
    <citation type="journal article" date="2018" name="G3 (Bethesda)">
        <title>Phylogenetic and Phylogenomic Definition of Rhizopus Species.</title>
        <authorList>
            <person name="Gryganskyi A.P."/>
            <person name="Golan J."/>
            <person name="Dolatabadi S."/>
            <person name="Mondo S."/>
            <person name="Robb S."/>
            <person name="Idnurm A."/>
            <person name="Muszewska A."/>
            <person name="Steczkiewicz K."/>
            <person name="Masonjones S."/>
            <person name="Liao H.L."/>
            <person name="Gajdeczka M.T."/>
            <person name="Anike F."/>
            <person name="Vuek A."/>
            <person name="Anishchenko I.M."/>
            <person name="Voigt K."/>
            <person name="de Hoog G.S."/>
            <person name="Smith M.E."/>
            <person name="Heitman J."/>
            <person name="Vilgalys R."/>
            <person name="Stajich J.E."/>
        </authorList>
    </citation>
    <scope>NUCLEOTIDE SEQUENCE [LARGE SCALE GENOMIC DNA]</scope>
    <source>
        <strain evidence="1 2">LSU 92-RS-03</strain>
    </source>
</reference>
<sequence>LSIKECKDEIDAANTLLEGMEKEIIQPSLADLANCKINYPQKHLQEKLDIQLMENIIQDLDLLLNKEYSNN</sequence>
<proteinExistence type="predicted"/>
<gene>
    <name evidence="1" type="ORF">CU098_006746</name>
</gene>
<name>A0A367IIU0_RHIST</name>
<dbReference type="EMBL" id="PJQM01007914">
    <property type="protein sequence ID" value="RCH77595.1"/>
    <property type="molecule type" value="Genomic_DNA"/>
</dbReference>
<evidence type="ECO:0000313" key="1">
    <source>
        <dbReference type="EMBL" id="RCH77595.1"/>
    </source>
</evidence>
<evidence type="ECO:0000313" key="2">
    <source>
        <dbReference type="Proteomes" id="UP000253551"/>
    </source>
</evidence>